<proteinExistence type="predicted"/>
<evidence type="ECO:0000259" key="1">
    <source>
        <dbReference type="Pfam" id="PF16558"/>
    </source>
</evidence>
<reference evidence="3" key="1">
    <citation type="submission" date="2022-11" db="UniProtKB">
        <authorList>
            <consortium name="WormBaseParasite"/>
        </authorList>
    </citation>
    <scope>IDENTIFICATION</scope>
</reference>
<name>A0A915B146_PARUN</name>
<dbReference type="Gene3D" id="6.10.130.10">
    <property type="entry name" value="Ubiquitin-protein ligase E3A, N-terminal zinc-binding domain (AZUL)"/>
    <property type="match status" value="1"/>
</dbReference>
<feature type="domain" description="Ubiquitin-protein ligase E3A N-terminal zinc-binding" evidence="1">
    <location>
        <begin position="2"/>
        <end position="43"/>
    </location>
</feature>
<dbReference type="InterPro" id="IPR042556">
    <property type="entry name" value="AZUL_sf"/>
</dbReference>
<dbReference type="InterPro" id="IPR032353">
    <property type="entry name" value="AZUL"/>
</dbReference>
<protein>
    <submittedName>
        <fullName evidence="3">Ubiquitin-protein ligase E3A N-terminal zinc-binding domain-containing protein</fullName>
    </submittedName>
</protein>
<dbReference type="Proteomes" id="UP000887569">
    <property type="component" value="Unplaced"/>
</dbReference>
<dbReference type="Pfam" id="PF16558">
    <property type="entry name" value="AZUL"/>
    <property type="match status" value="1"/>
</dbReference>
<accession>A0A915B146</accession>
<organism evidence="2 3">
    <name type="scientific">Parascaris univalens</name>
    <name type="common">Nematode worm</name>
    <dbReference type="NCBI Taxonomy" id="6257"/>
    <lineage>
        <taxon>Eukaryota</taxon>
        <taxon>Metazoa</taxon>
        <taxon>Ecdysozoa</taxon>
        <taxon>Nematoda</taxon>
        <taxon>Chromadorea</taxon>
        <taxon>Rhabditida</taxon>
        <taxon>Spirurina</taxon>
        <taxon>Ascaridomorpha</taxon>
        <taxon>Ascaridoidea</taxon>
        <taxon>Ascarididae</taxon>
        <taxon>Parascaris</taxon>
    </lineage>
</organism>
<dbReference type="AlphaFoldDB" id="A0A915B146"/>
<evidence type="ECO:0000313" key="3">
    <source>
        <dbReference type="WBParaSite" id="PgR020_g017_t01"/>
    </source>
</evidence>
<evidence type="ECO:0000313" key="2">
    <source>
        <dbReference type="Proteomes" id="UP000887569"/>
    </source>
</evidence>
<keyword evidence="2" id="KW-1185">Reference proteome</keyword>
<sequence length="135" mass="14676">MEGCGRVCCANENCASSGKLPKLTSNEAAARAITCLRDKAPLCDPLPEVKSKCEYLELESSPMVVFSALPPELRLWSENSCDPTTVRGATCKHFKYQLKGHYTDKGNVLGRLVLLNSREIDLPGADIEAGATNKF</sequence>
<dbReference type="WBParaSite" id="PgR020_g017_t01">
    <property type="protein sequence ID" value="PgR020_g017_t01"/>
    <property type="gene ID" value="PgR020_g017"/>
</dbReference>